<reference evidence="13" key="1">
    <citation type="journal article" date="2021" name="PeerJ">
        <title>Extensive microbial diversity within the chicken gut microbiome revealed by metagenomics and culture.</title>
        <authorList>
            <person name="Gilroy R."/>
            <person name="Ravi A."/>
            <person name="Getino M."/>
            <person name="Pursley I."/>
            <person name="Horton D.L."/>
            <person name="Alikhan N.F."/>
            <person name="Baker D."/>
            <person name="Gharbi K."/>
            <person name="Hall N."/>
            <person name="Watson M."/>
            <person name="Adriaenssens E.M."/>
            <person name="Foster-Nyarko E."/>
            <person name="Jarju S."/>
            <person name="Secka A."/>
            <person name="Antonio M."/>
            <person name="Oren A."/>
            <person name="Chaudhuri R.R."/>
            <person name="La Ragione R."/>
            <person name="Hildebrand F."/>
            <person name="Pallen M.J."/>
        </authorList>
    </citation>
    <scope>NUCLEOTIDE SEQUENCE</scope>
    <source>
        <strain evidence="13">CHK198-12963</strain>
    </source>
</reference>
<dbReference type="PROSITE" id="PS51721">
    <property type="entry name" value="G_CP"/>
    <property type="match status" value="1"/>
</dbReference>
<evidence type="ECO:0000256" key="10">
    <source>
        <dbReference type="HAMAP-Rule" id="MF_01820"/>
    </source>
</evidence>
<evidence type="ECO:0000256" key="4">
    <source>
        <dbReference type="ARBA" id="ARBA00022730"/>
    </source>
</evidence>
<keyword evidence="8 10" id="KW-0694">RNA-binding</keyword>
<comment type="subcellular location">
    <subcellularLocation>
        <location evidence="10">Cytoplasm</location>
    </subcellularLocation>
</comment>
<feature type="binding site" evidence="10">
    <location>
        <position position="252"/>
    </location>
    <ligand>
        <name>Zn(2+)</name>
        <dbReference type="ChEBI" id="CHEBI:29105"/>
    </ligand>
</feature>
<feature type="binding site" evidence="10">
    <location>
        <begin position="165"/>
        <end position="173"/>
    </location>
    <ligand>
        <name>GTP</name>
        <dbReference type="ChEBI" id="CHEBI:37565"/>
    </ligand>
</feature>
<evidence type="ECO:0000256" key="9">
    <source>
        <dbReference type="ARBA" id="ARBA00023134"/>
    </source>
</evidence>
<dbReference type="SUPFAM" id="SSF52540">
    <property type="entry name" value="P-loop containing nucleoside triphosphate hydrolases"/>
    <property type="match status" value="1"/>
</dbReference>
<accession>A0A9D2PTC6</accession>
<keyword evidence="1 10" id="KW-0963">Cytoplasm</keyword>
<dbReference type="PROSITE" id="PS50936">
    <property type="entry name" value="ENGC_GTPASE"/>
    <property type="match status" value="1"/>
</dbReference>
<keyword evidence="3 10" id="KW-0479">Metal-binding</keyword>
<comment type="similarity">
    <text evidence="10">Belongs to the TRAFAC class YlqF/YawG GTPase family. RsgA subfamily.</text>
</comment>
<keyword evidence="4 10" id="KW-0699">rRNA-binding</keyword>
<evidence type="ECO:0000313" key="14">
    <source>
        <dbReference type="Proteomes" id="UP000823863"/>
    </source>
</evidence>
<feature type="binding site" evidence="10">
    <location>
        <begin position="114"/>
        <end position="117"/>
    </location>
    <ligand>
        <name>GTP</name>
        <dbReference type="ChEBI" id="CHEBI:37565"/>
    </ligand>
</feature>
<dbReference type="CDD" id="cd01854">
    <property type="entry name" value="YjeQ_EngC"/>
    <property type="match status" value="1"/>
</dbReference>
<feature type="domain" description="CP-type G" evidence="12">
    <location>
        <begin position="65"/>
        <end position="223"/>
    </location>
</feature>
<dbReference type="CDD" id="cd04466">
    <property type="entry name" value="S1_YloQ_GTPase"/>
    <property type="match status" value="1"/>
</dbReference>
<dbReference type="InterPro" id="IPR031944">
    <property type="entry name" value="RsgA_N"/>
</dbReference>
<gene>
    <name evidence="10 13" type="primary">rsgA</name>
    <name evidence="13" type="ORF">H9931_09255</name>
</gene>
<keyword evidence="9 10" id="KW-0342">GTP-binding</keyword>
<feature type="domain" description="EngC GTPase" evidence="11">
    <location>
        <begin position="74"/>
        <end position="221"/>
    </location>
</feature>
<dbReference type="Pfam" id="PF16745">
    <property type="entry name" value="RsgA_N"/>
    <property type="match status" value="1"/>
</dbReference>
<dbReference type="InterPro" id="IPR027417">
    <property type="entry name" value="P-loop_NTPase"/>
</dbReference>
<evidence type="ECO:0000256" key="3">
    <source>
        <dbReference type="ARBA" id="ARBA00022723"/>
    </source>
</evidence>
<feature type="binding site" evidence="10">
    <location>
        <position position="247"/>
    </location>
    <ligand>
        <name>Zn(2+)</name>
        <dbReference type="ChEBI" id="CHEBI:29105"/>
    </ligand>
</feature>
<comment type="subunit">
    <text evidence="10">Monomer. Associates with 30S ribosomal subunit, binds 16S rRNA.</text>
</comment>
<keyword evidence="7 10" id="KW-0862">Zinc</keyword>
<evidence type="ECO:0000259" key="12">
    <source>
        <dbReference type="PROSITE" id="PS51721"/>
    </source>
</evidence>
<dbReference type="GO" id="GO:0042274">
    <property type="term" value="P:ribosomal small subunit biogenesis"/>
    <property type="evidence" value="ECO:0007669"/>
    <property type="project" value="UniProtKB-UniRule"/>
</dbReference>
<dbReference type="SUPFAM" id="SSF50249">
    <property type="entry name" value="Nucleic acid-binding proteins"/>
    <property type="match status" value="1"/>
</dbReference>
<organism evidence="13 14">
    <name type="scientific">Candidatus Enterocloster excrementigallinarum</name>
    <dbReference type="NCBI Taxonomy" id="2838558"/>
    <lineage>
        <taxon>Bacteria</taxon>
        <taxon>Bacillati</taxon>
        <taxon>Bacillota</taxon>
        <taxon>Clostridia</taxon>
        <taxon>Lachnospirales</taxon>
        <taxon>Lachnospiraceae</taxon>
        <taxon>Enterocloster</taxon>
    </lineage>
</organism>
<dbReference type="Gene3D" id="2.40.50.140">
    <property type="entry name" value="Nucleic acid-binding proteins"/>
    <property type="match status" value="1"/>
</dbReference>
<dbReference type="GO" id="GO:0019843">
    <property type="term" value="F:rRNA binding"/>
    <property type="evidence" value="ECO:0007669"/>
    <property type="project" value="UniProtKB-KW"/>
</dbReference>
<dbReference type="InterPro" id="IPR030378">
    <property type="entry name" value="G_CP_dom"/>
</dbReference>
<reference evidence="13" key="2">
    <citation type="submission" date="2021-04" db="EMBL/GenBank/DDBJ databases">
        <authorList>
            <person name="Gilroy R."/>
        </authorList>
    </citation>
    <scope>NUCLEOTIDE SEQUENCE</scope>
    <source>
        <strain evidence="13">CHK198-12963</strain>
    </source>
</reference>
<dbReference type="InterPro" id="IPR004881">
    <property type="entry name" value="Ribosome_biogen_GTPase_RsgA"/>
</dbReference>
<evidence type="ECO:0000256" key="1">
    <source>
        <dbReference type="ARBA" id="ARBA00022490"/>
    </source>
</evidence>
<dbReference type="PANTHER" id="PTHR32120:SF11">
    <property type="entry name" value="SMALL RIBOSOMAL SUBUNIT BIOGENESIS GTPASE RSGA 1, MITOCHONDRIAL-RELATED"/>
    <property type="match status" value="1"/>
</dbReference>
<dbReference type="HAMAP" id="MF_01820">
    <property type="entry name" value="GTPase_RsgA"/>
    <property type="match status" value="1"/>
</dbReference>
<dbReference type="GO" id="GO:0005525">
    <property type="term" value="F:GTP binding"/>
    <property type="evidence" value="ECO:0007669"/>
    <property type="project" value="UniProtKB-UniRule"/>
</dbReference>
<dbReference type="EC" id="3.6.1.-" evidence="10"/>
<keyword evidence="5 10" id="KW-0547">Nucleotide-binding</keyword>
<protein>
    <recommendedName>
        <fullName evidence="10">Small ribosomal subunit biogenesis GTPase RsgA</fullName>
        <ecNumber evidence="10">3.6.1.-</ecNumber>
    </recommendedName>
</protein>
<dbReference type="GO" id="GO:0003924">
    <property type="term" value="F:GTPase activity"/>
    <property type="evidence" value="ECO:0007669"/>
    <property type="project" value="UniProtKB-UniRule"/>
</dbReference>
<dbReference type="PANTHER" id="PTHR32120">
    <property type="entry name" value="SMALL RIBOSOMAL SUBUNIT BIOGENESIS GTPASE RSGA"/>
    <property type="match status" value="1"/>
</dbReference>
<dbReference type="Gene3D" id="1.10.40.50">
    <property type="entry name" value="Probable gtpase engc, domain 3"/>
    <property type="match status" value="1"/>
</dbReference>
<comment type="caution">
    <text evidence="13">The sequence shown here is derived from an EMBL/GenBank/DDBJ whole genome shotgun (WGS) entry which is preliminary data.</text>
</comment>
<comment type="cofactor">
    <cofactor evidence="10">
        <name>Zn(2+)</name>
        <dbReference type="ChEBI" id="CHEBI:29105"/>
    </cofactor>
    <text evidence="10">Binds 1 zinc ion per subunit.</text>
</comment>
<dbReference type="EMBL" id="DWWB01000053">
    <property type="protein sequence ID" value="HJC66888.1"/>
    <property type="molecule type" value="Genomic_DNA"/>
</dbReference>
<evidence type="ECO:0000256" key="6">
    <source>
        <dbReference type="ARBA" id="ARBA00022801"/>
    </source>
</evidence>
<dbReference type="NCBIfam" id="TIGR00157">
    <property type="entry name" value="ribosome small subunit-dependent GTPase A"/>
    <property type="match status" value="1"/>
</dbReference>
<sequence length="292" mass="32895">MTGKIIKGIAGFYYVGNGKGQVYQCKAKGVFRNRGVKPLVGDDVEFSILDEKDQEGNIDAILPRKNELIRPAAANVDQAMVVFALSHPAPNFNLLDRFLVMMERQNMPVILCFNKADQEQGQDGWDFMGSYRKAGYQVLSISALEKDGVEEVRRLLAGKTTVLAGPSGVGKSTLTNALYPQAEMETGEISKKIQRGRHTTRHSELFWIGEDTYMMDTPGFSSLYVEDLEPEELKNYFPEFAPFEDQCRFLGCVHVGERECGVKEAVEAGKIAGSRYDNYLLMYQELKNKRRY</sequence>
<evidence type="ECO:0000256" key="8">
    <source>
        <dbReference type="ARBA" id="ARBA00022884"/>
    </source>
</evidence>
<evidence type="ECO:0000256" key="2">
    <source>
        <dbReference type="ARBA" id="ARBA00022517"/>
    </source>
</evidence>
<feature type="binding site" evidence="10">
    <location>
        <position position="254"/>
    </location>
    <ligand>
        <name>Zn(2+)</name>
        <dbReference type="ChEBI" id="CHEBI:29105"/>
    </ligand>
</feature>
<dbReference type="GO" id="GO:0046872">
    <property type="term" value="F:metal ion binding"/>
    <property type="evidence" value="ECO:0007669"/>
    <property type="project" value="UniProtKB-KW"/>
</dbReference>
<dbReference type="AlphaFoldDB" id="A0A9D2PTC6"/>
<evidence type="ECO:0000256" key="7">
    <source>
        <dbReference type="ARBA" id="ARBA00022833"/>
    </source>
</evidence>
<dbReference type="GO" id="GO:0005737">
    <property type="term" value="C:cytoplasm"/>
    <property type="evidence" value="ECO:0007669"/>
    <property type="project" value="UniProtKB-SubCell"/>
</dbReference>
<feature type="binding site" evidence="10">
    <location>
        <position position="260"/>
    </location>
    <ligand>
        <name>Zn(2+)</name>
        <dbReference type="ChEBI" id="CHEBI:29105"/>
    </ligand>
</feature>
<evidence type="ECO:0000259" key="11">
    <source>
        <dbReference type="PROSITE" id="PS50936"/>
    </source>
</evidence>
<name>A0A9D2PTC6_9FIRM</name>
<keyword evidence="6 10" id="KW-0378">Hydrolase</keyword>
<dbReference type="Pfam" id="PF03193">
    <property type="entry name" value="RsgA_GTPase"/>
    <property type="match status" value="1"/>
</dbReference>
<evidence type="ECO:0000313" key="13">
    <source>
        <dbReference type="EMBL" id="HJC66888.1"/>
    </source>
</evidence>
<evidence type="ECO:0000256" key="5">
    <source>
        <dbReference type="ARBA" id="ARBA00022741"/>
    </source>
</evidence>
<proteinExistence type="inferred from homology"/>
<comment type="function">
    <text evidence="10">One of several proteins that assist in the late maturation steps of the functional core of the 30S ribosomal subunit. Helps release RbfA from mature subunits. May play a role in the assembly of ribosomal proteins into the subunit. Circularly permuted GTPase that catalyzes slow GTP hydrolysis, GTPase activity is stimulated by the 30S ribosomal subunit.</text>
</comment>
<keyword evidence="2 10" id="KW-0690">Ribosome biogenesis</keyword>
<dbReference type="Proteomes" id="UP000823863">
    <property type="component" value="Unassembled WGS sequence"/>
</dbReference>
<dbReference type="InterPro" id="IPR012340">
    <property type="entry name" value="NA-bd_OB-fold"/>
</dbReference>
<dbReference type="InterPro" id="IPR010914">
    <property type="entry name" value="RsgA_GTPase_dom"/>
</dbReference>
<dbReference type="Gene3D" id="3.40.50.300">
    <property type="entry name" value="P-loop containing nucleotide triphosphate hydrolases"/>
    <property type="match status" value="1"/>
</dbReference>